<evidence type="ECO:0000259" key="1">
    <source>
        <dbReference type="Pfam" id="PF24035"/>
    </source>
</evidence>
<proteinExistence type="predicted"/>
<evidence type="ECO:0000313" key="2">
    <source>
        <dbReference type="EMBL" id="QFU84757.1"/>
    </source>
</evidence>
<dbReference type="InterPro" id="IPR055768">
    <property type="entry name" value="DUF7344"/>
</dbReference>
<feature type="domain" description="DUF7344" evidence="1">
    <location>
        <begin position="14"/>
        <end position="91"/>
    </location>
</feature>
<dbReference type="OrthoDB" id="247722at2157"/>
<dbReference type="Proteomes" id="UP000326170">
    <property type="component" value="Plasmid unnamed2"/>
</dbReference>
<evidence type="ECO:0000313" key="3">
    <source>
        <dbReference type="Proteomes" id="UP000326170"/>
    </source>
</evidence>
<keyword evidence="2" id="KW-0614">Plasmid</keyword>
<reference evidence="2 3" key="1">
    <citation type="journal article" date="2007" name="Int. J. Syst. Evol. Microbiol.">
        <title>Natronorubrum sulfidifaciens sp. nov., an extremely haloalkaliphilic archaeon isolated from Aiding salt lake in Xin-Jiang, China.</title>
        <authorList>
            <person name="Cui H.L."/>
            <person name="Tohty D."/>
            <person name="Liu H.C."/>
            <person name="Liu S.J."/>
            <person name="Oren A."/>
            <person name="Zhou P.J."/>
        </authorList>
    </citation>
    <scope>NUCLEOTIDE SEQUENCE [LARGE SCALE GENOMIC DNA]</scope>
    <source>
        <strain evidence="2 3">7-3</strain>
        <plasmid evidence="2">unnamed2</plasmid>
    </source>
</reference>
<protein>
    <recommendedName>
        <fullName evidence="1">DUF7344 domain-containing protein</fullName>
    </recommendedName>
</protein>
<dbReference type="GeneID" id="42303301"/>
<dbReference type="EMBL" id="CP045490">
    <property type="protein sequence ID" value="QFU84757.1"/>
    <property type="molecule type" value="Genomic_DNA"/>
</dbReference>
<geneLocation type="plasmid" evidence="2 3">
    <name>unnamed2</name>
</geneLocation>
<dbReference type="Pfam" id="PF24035">
    <property type="entry name" value="DUF7344"/>
    <property type="match status" value="1"/>
</dbReference>
<dbReference type="AlphaFoldDB" id="A0A5P9P9S6"/>
<gene>
    <name evidence="2" type="ORF">GCU68_19780</name>
</gene>
<keyword evidence="3" id="KW-1185">Reference proteome</keyword>
<sequence>MSEDVGNFDTALELCCDQHRRIVLAIIIKEQRPLSLNDLSKSIVRHNHHLTITEVPAEEVTQIYLSLYHIHIPKLVANGVLEYDRERQLVQPTERLEQLEPYLATIIDADPGLNILVNK</sequence>
<dbReference type="RefSeq" id="WP_152944316.1">
    <property type="nucleotide sequence ID" value="NZ_CP045490.1"/>
</dbReference>
<name>A0A5P9P9S6_9EURY</name>
<dbReference type="KEGG" id="nas:GCU68_19780"/>
<accession>A0A5P9P9S6</accession>
<organism evidence="2 3">
    <name type="scientific">Natronorubrum aibiense</name>
    <dbReference type="NCBI Taxonomy" id="348826"/>
    <lineage>
        <taxon>Archaea</taxon>
        <taxon>Methanobacteriati</taxon>
        <taxon>Methanobacteriota</taxon>
        <taxon>Stenosarchaea group</taxon>
        <taxon>Halobacteria</taxon>
        <taxon>Halobacteriales</taxon>
        <taxon>Natrialbaceae</taxon>
        <taxon>Natronorubrum</taxon>
    </lineage>
</organism>